<dbReference type="AlphaFoldDB" id="A0A7I8I992"/>
<dbReference type="EMBL" id="CACRZD030000001">
    <property type="protein sequence ID" value="CAA6654180.1"/>
    <property type="molecule type" value="Genomic_DNA"/>
</dbReference>
<gene>
    <name evidence="1" type="ORF">SI7747_01000770</name>
</gene>
<protein>
    <submittedName>
        <fullName evidence="1">Uncharacterized protein</fullName>
    </submittedName>
</protein>
<sequence length="29" mass="2659">MQSTFGIATGAGGALGRRTCCVAAAGACG</sequence>
<dbReference type="EMBL" id="LR743588">
    <property type="protein sequence ID" value="CAA2614384.1"/>
    <property type="molecule type" value="Genomic_DNA"/>
</dbReference>
<evidence type="ECO:0000313" key="1">
    <source>
        <dbReference type="EMBL" id="CAA2614384.1"/>
    </source>
</evidence>
<keyword evidence="2" id="KW-1185">Reference proteome</keyword>
<proteinExistence type="predicted"/>
<reference evidence="1 2" key="1">
    <citation type="submission" date="2019-12" db="EMBL/GenBank/DDBJ databases">
        <authorList>
            <person name="Scholz U."/>
            <person name="Mascher M."/>
            <person name="Fiebig A."/>
        </authorList>
    </citation>
    <scope>NUCLEOTIDE SEQUENCE</scope>
</reference>
<accession>A0A7I8I992</accession>
<organism evidence="1">
    <name type="scientific">Spirodela intermedia</name>
    <name type="common">Intermediate duckweed</name>
    <dbReference type="NCBI Taxonomy" id="51605"/>
    <lineage>
        <taxon>Eukaryota</taxon>
        <taxon>Viridiplantae</taxon>
        <taxon>Streptophyta</taxon>
        <taxon>Embryophyta</taxon>
        <taxon>Tracheophyta</taxon>
        <taxon>Spermatophyta</taxon>
        <taxon>Magnoliopsida</taxon>
        <taxon>Liliopsida</taxon>
        <taxon>Araceae</taxon>
        <taxon>Lemnoideae</taxon>
        <taxon>Spirodela</taxon>
    </lineage>
</organism>
<evidence type="ECO:0000313" key="2">
    <source>
        <dbReference type="Proteomes" id="UP001189122"/>
    </source>
</evidence>
<name>A0A7I8I992_SPIIN</name>
<dbReference type="Proteomes" id="UP001189122">
    <property type="component" value="Unassembled WGS sequence"/>
</dbReference>